<evidence type="ECO:0000313" key="3">
    <source>
        <dbReference type="Proteomes" id="UP000005713"/>
    </source>
</evidence>
<dbReference type="SUPFAM" id="SSF51735">
    <property type="entry name" value="NAD(P)-binding Rossmann-fold domains"/>
    <property type="match status" value="1"/>
</dbReference>
<dbReference type="InterPro" id="IPR001509">
    <property type="entry name" value="Epimerase_deHydtase"/>
</dbReference>
<name>A3K2Z1_SAGS3</name>
<evidence type="ECO:0000259" key="1">
    <source>
        <dbReference type="Pfam" id="PF01370"/>
    </source>
</evidence>
<dbReference type="Gene3D" id="3.40.50.720">
    <property type="entry name" value="NAD(P)-binding Rossmann-like Domain"/>
    <property type="match status" value="1"/>
</dbReference>
<evidence type="ECO:0000313" key="2">
    <source>
        <dbReference type="EMBL" id="EBA08550.1"/>
    </source>
</evidence>
<dbReference type="InterPro" id="IPR036291">
    <property type="entry name" value="NAD(P)-bd_dom_sf"/>
</dbReference>
<proteinExistence type="predicted"/>
<dbReference type="OrthoDB" id="7687386at2"/>
<gene>
    <name evidence="2" type="ORF">SSE37_17098</name>
</gene>
<dbReference type="RefSeq" id="WP_005858510.1">
    <property type="nucleotide sequence ID" value="NZ_AAYA01000005.1"/>
</dbReference>
<dbReference type="Pfam" id="PF01370">
    <property type="entry name" value="Epimerase"/>
    <property type="match status" value="1"/>
</dbReference>
<dbReference type="EMBL" id="AAYA01000005">
    <property type="protein sequence ID" value="EBA08550.1"/>
    <property type="molecule type" value="Genomic_DNA"/>
</dbReference>
<keyword evidence="3" id="KW-1185">Reference proteome</keyword>
<dbReference type="eggNOG" id="COG0451">
    <property type="taxonomic scope" value="Bacteria"/>
</dbReference>
<feature type="domain" description="NAD-dependent epimerase/dehydratase" evidence="1">
    <location>
        <begin position="80"/>
        <end position="165"/>
    </location>
</feature>
<dbReference type="AlphaFoldDB" id="A3K2Z1"/>
<sequence length="286" mass="29828">MTTATEISHQQAKIVVLGANGKLGRMICRLWPVSGELVKVARTEGHANLVWAPGDPVPAALVGRIRAIIALWGATSGNLSDNARLAEAALDLAVALDASQVIHMSSAAAYGAADRAFREADVLRPTGSYGLAKREMEDAIADWHLRNGQDTRSIVLRLGNVAGADSLGNSLRLGSSVTLDQFPDGTGPQRSYIGPLDLARVLKILTEDIYISGTYNVSAAQATSMADIVTAAGTGVRWRAAPKGALRSVVLDTSKLAGLVPNMCISSKPDELVAQARAGGALPCPA</sequence>
<protein>
    <recommendedName>
        <fullName evidence="1">NAD-dependent epimerase/dehydratase domain-containing protein</fullName>
    </recommendedName>
</protein>
<organism evidence="2 3">
    <name type="scientific">Sagittula stellata (strain ATCC 700073 / DSM 11524 / E-37)</name>
    <dbReference type="NCBI Taxonomy" id="388399"/>
    <lineage>
        <taxon>Bacteria</taxon>
        <taxon>Pseudomonadati</taxon>
        <taxon>Pseudomonadota</taxon>
        <taxon>Alphaproteobacteria</taxon>
        <taxon>Rhodobacterales</taxon>
        <taxon>Roseobacteraceae</taxon>
        <taxon>Sagittula</taxon>
    </lineage>
</organism>
<reference evidence="2 3" key="1">
    <citation type="submission" date="2006-06" db="EMBL/GenBank/DDBJ databases">
        <authorList>
            <person name="Moran M.A."/>
            <person name="Ferriera S."/>
            <person name="Johnson J."/>
            <person name="Kravitz S."/>
            <person name="Beeson K."/>
            <person name="Sutton G."/>
            <person name="Rogers Y.-H."/>
            <person name="Friedman R."/>
            <person name="Frazier M."/>
            <person name="Venter J.C."/>
        </authorList>
    </citation>
    <scope>NUCLEOTIDE SEQUENCE [LARGE SCALE GENOMIC DNA]</scope>
    <source>
        <strain evidence="2 3">E-37</strain>
    </source>
</reference>
<accession>A3K2Z1</accession>
<comment type="caution">
    <text evidence="2">The sequence shown here is derived from an EMBL/GenBank/DDBJ whole genome shotgun (WGS) entry which is preliminary data.</text>
</comment>
<dbReference type="Proteomes" id="UP000005713">
    <property type="component" value="Unassembled WGS sequence"/>
</dbReference>